<accession>A0A4R1K4Z8</accession>
<dbReference type="Proteomes" id="UP000295565">
    <property type="component" value="Unassembled WGS sequence"/>
</dbReference>
<dbReference type="SUPFAM" id="SSF48613">
    <property type="entry name" value="Heme oxygenase-like"/>
    <property type="match status" value="1"/>
</dbReference>
<evidence type="ECO:0000313" key="1">
    <source>
        <dbReference type="EMBL" id="TCK59017.1"/>
    </source>
</evidence>
<comment type="caution">
    <text evidence="1">The sequence shown here is derived from an EMBL/GenBank/DDBJ whole genome shotgun (WGS) entry which is preliminary data.</text>
</comment>
<reference evidence="1 2" key="1">
    <citation type="submission" date="2019-03" db="EMBL/GenBank/DDBJ databases">
        <title>Genomic Encyclopedia of Type Strains, Phase IV (KMG-IV): sequencing the most valuable type-strain genomes for metagenomic binning, comparative biology and taxonomic classification.</title>
        <authorList>
            <person name="Goeker M."/>
        </authorList>
    </citation>
    <scope>NUCLEOTIDE SEQUENCE [LARGE SCALE GENOMIC DNA]</scope>
    <source>
        <strain evidence="1 2">DSM 18577</strain>
    </source>
</reference>
<protein>
    <submittedName>
        <fullName evidence="1">Uncharacterized protein</fullName>
    </submittedName>
</protein>
<evidence type="ECO:0000313" key="2">
    <source>
        <dbReference type="Proteomes" id="UP000295565"/>
    </source>
</evidence>
<name>A0A4R1K4Z8_9GAMM</name>
<keyword evidence="2" id="KW-1185">Reference proteome</keyword>
<dbReference type="AlphaFoldDB" id="A0A4R1K4Z8"/>
<dbReference type="InterPro" id="IPR016084">
    <property type="entry name" value="Haem_Oase-like_multi-hlx"/>
</dbReference>
<dbReference type="RefSeq" id="WP_131911949.1">
    <property type="nucleotide sequence ID" value="NZ_OU594967.1"/>
</dbReference>
<sequence>MDNTLQTTQDERHLYQQVWFLDQQLNGLPILKDLRPERIQRAEYEQFMLNIYHLSKFLSRRYQAVEKKLEIPSFAIINWHLKALREEIERFESFYLTFQKPRERTNVITAEDYLGCSYVVHFWQSNAKQVLTTLKQVPSLTSDAFNFEYLHAVENTVATGQWRHWREIFSNWMYTHQICQEQLIQSATTQFNILVEFLAKNQPLATFHRHIN</sequence>
<dbReference type="EMBL" id="SMGD01000011">
    <property type="protein sequence ID" value="TCK59017.1"/>
    <property type="molecule type" value="Genomic_DNA"/>
</dbReference>
<proteinExistence type="predicted"/>
<dbReference type="Gene3D" id="1.20.910.10">
    <property type="entry name" value="Heme oxygenase-like"/>
    <property type="match status" value="1"/>
</dbReference>
<gene>
    <name evidence="1" type="ORF">EV690_1180</name>
</gene>
<organism evidence="1 2">
    <name type="scientific">Celerinatantimonas diazotrophica</name>
    <dbReference type="NCBI Taxonomy" id="412034"/>
    <lineage>
        <taxon>Bacteria</taxon>
        <taxon>Pseudomonadati</taxon>
        <taxon>Pseudomonadota</taxon>
        <taxon>Gammaproteobacteria</taxon>
        <taxon>Celerinatantimonadaceae</taxon>
        <taxon>Celerinatantimonas</taxon>
    </lineage>
</organism>